<evidence type="ECO:0000313" key="6">
    <source>
        <dbReference type="Proteomes" id="UP000224567"/>
    </source>
</evidence>
<dbReference type="PANTHER" id="PTHR10629:SF47">
    <property type="entry name" value="CYTOSINE-SPECIFIC METHYLTRANSFERASE"/>
    <property type="match status" value="1"/>
</dbReference>
<name>A0A2G2VUB2_CAPBA</name>
<proteinExistence type="predicted"/>
<evidence type="ECO:0000256" key="3">
    <source>
        <dbReference type="ARBA" id="ARBA00022679"/>
    </source>
</evidence>
<organism evidence="5 6">
    <name type="scientific">Capsicum baccatum</name>
    <name type="common">Peruvian pepper</name>
    <dbReference type="NCBI Taxonomy" id="33114"/>
    <lineage>
        <taxon>Eukaryota</taxon>
        <taxon>Viridiplantae</taxon>
        <taxon>Streptophyta</taxon>
        <taxon>Embryophyta</taxon>
        <taxon>Tracheophyta</taxon>
        <taxon>Spermatophyta</taxon>
        <taxon>Magnoliopsida</taxon>
        <taxon>eudicotyledons</taxon>
        <taxon>Gunneridae</taxon>
        <taxon>Pentapetalae</taxon>
        <taxon>asterids</taxon>
        <taxon>lamiids</taxon>
        <taxon>Solanales</taxon>
        <taxon>Solanaceae</taxon>
        <taxon>Solanoideae</taxon>
        <taxon>Capsiceae</taxon>
        <taxon>Capsicum</taxon>
    </lineage>
</organism>
<dbReference type="GO" id="GO:0044027">
    <property type="term" value="P:negative regulation of gene expression via chromosomal CpG island methylation"/>
    <property type="evidence" value="ECO:0007669"/>
    <property type="project" value="TreeGrafter"/>
</dbReference>
<dbReference type="GO" id="GO:0032259">
    <property type="term" value="P:methylation"/>
    <property type="evidence" value="ECO:0007669"/>
    <property type="project" value="UniProtKB-KW"/>
</dbReference>
<gene>
    <name evidence="5" type="ORF">CQW23_24267</name>
</gene>
<dbReference type="Proteomes" id="UP000224567">
    <property type="component" value="Unassembled WGS sequence"/>
</dbReference>
<keyword evidence="2" id="KW-0489">Methyltransferase</keyword>
<dbReference type="OrthoDB" id="1302581at2759"/>
<comment type="caution">
    <text evidence="5">The sequence shown here is derived from an EMBL/GenBank/DDBJ whole genome shotgun (WGS) entry which is preliminary data.</text>
</comment>
<dbReference type="AlphaFoldDB" id="A0A2G2VUB2"/>
<dbReference type="EMBL" id="MLFT02000010">
    <property type="protein sequence ID" value="PHT36567.1"/>
    <property type="molecule type" value="Genomic_DNA"/>
</dbReference>
<dbReference type="EC" id="2.1.1.37" evidence="1"/>
<protein>
    <recommendedName>
        <fullName evidence="1">DNA (cytosine-5-)-methyltransferase</fullName>
        <ecNumber evidence="1">2.1.1.37</ecNumber>
    </recommendedName>
</protein>
<reference evidence="5 6" key="1">
    <citation type="journal article" date="2017" name="Genome Biol.">
        <title>New reference genome sequences of hot pepper reveal the massive evolution of plant disease-resistance genes by retroduplication.</title>
        <authorList>
            <person name="Kim S."/>
            <person name="Park J."/>
            <person name="Yeom S.I."/>
            <person name="Kim Y.M."/>
            <person name="Seo E."/>
            <person name="Kim K.T."/>
            <person name="Kim M.S."/>
            <person name="Lee J.M."/>
            <person name="Cheong K."/>
            <person name="Shin H.S."/>
            <person name="Kim S.B."/>
            <person name="Han K."/>
            <person name="Lee J."/>
            <person name="Park M."/>
            <person name="Lee H.A."/>
            <person name="Lee H.Y."/>
            <person name="Lee Y."/>
            <person name="Oh S."/>
            <person name="Lee J.H."/>
            <person name="Choi E."/>
            <person name="Choi E."/>
            <person name="Lee S.E."/>
            <person name="Jeon J."/>
            <person name="Kim H."/>
            <person name="Choi G."/>
            <person name="Song H."/>
            <person name="Lee J."/>
            <person name="Lee S.C."/>
            <person name="Kwon J.K."/>
            <person name="Lee H.Y."/>
            <person name="Koo N."/>
            <person name="Hong Y."/>
            <person name="Kim R.W."/>
            <person name="Kang W.H."/>
            <person name="Huh J.H."/>
            <person name="Kang B.C."/>
            <person name="Yang T.J."/>
            <person name="Lee Y.H."/>
            <person name="Bennetzen J.L."/>
            <person name="Choi D."/>
        </authorList>
    </citation>
    <scope>NUCLEOTIDE SEQUENCE [LARGE SCALE GENOMIC DNA]</scope>
    <source>
        <strain evidence="6">cv. PBC81</strain>
    </source>
</reference>
<dbReference type="Gene3D" id="3.90.120.10">
    <property type="entry name" value="DNA Methylase, subunit A, domain 2"/>
    <property type="match status" value="2"/>
</dbReference>
<keyword evidence="6" id="KW-1185">Reference proteome</keyword>
<evidence type="ECO:0000313" key="5">
    <source>
        <dbReference type="EMBL" id="PHT36567.1"/>
    </source>
</evidence>
<dbReference type="InterPro" id="IPR001525">
    <property type="entry name" value="C5_MeTfrase"/>
</dbReference>
<dbReference type="Pfam" id="PF00145">
    <property type="entry name" value="DNA_methylase"/>
    <property type="match status" value="1"/>
</dbReference>
<dbReference type="STRING" id="33114.A0A2G2VUB2"/>
<dbReference type="SUPFAM" id="SSF53335">
    <property type="entry name" value="S-adenosyl-L-methionine-dependent methyltransferases"/>
    <property type="match status" value="1"/>
</dbReference>
<evidence type="ECO:0000256" key="1">
    <source>
        <dbReference type="ARBA" id="ARBA00011975"/>
    </source>
</evidence>
<accession>A0A2G2VUB2</accession>
<evidence type="ECO:0000256" key="4">
    <source>
        <dbReference type="ARBA" id="ARBA00022691"/>
    </source>
</evidence>
<dbReference type="GO" id="GO:0003677">
    <property type="term" value="F:DNA binding"/>
    <property type="evidence" value="ECO:0007669"/>
    <property type="project" value="TreeGrafter"/>
</dbReference>
<dbReference type="GO" id="GO:0003886">
    <property type="term" value="F:DNA (cytosine-5-)-methyltransferase activity"/>
    <property type="evidence" value="ECO:0007669"/>
    <property type="project" value="UniProtKB-EC"/>
</dbReference>
<dbReference type="Gene3D" id="3.40.50.150">
    <property type="entry name" value="Vaccinia Virus protein VP39"/>
    <property type="match status" value="4"/>
</dbReference>
<evidence type="ECO:0000256" key="2">
    <source>
        <dbReference type="ARBA" id="ARBA00022603"/>
    </source>
</evidence>
<dbReference type="InterPro" id="IPR029063">
    <property type="entry name" value="SAM-dependent_MTases_sf"/>
</dbReference>
<dbReference type="PANTHER" id="PTHR10629">
    <property type="entry name" value="CYTOSINE-SPECIFIC METHYLTRANSFERASE"/>
    <property type="match status" value="1"/>
</dbReference>
<dbReference type="InterPro" id="IPR050390">
    <property type="entry name" value="C5-Methyltransferase"/>
</dbReference>
<keyword evidence="3" id="KW-0808">Transferase</keyword>
<reference evidence="6" key="2">
    <citation type="journal article" date="2017" name="J. Anim. Genet.">
        <title>Multiple reference genome sequences of hot pepper reveal the massive evolution of plant disease resistance genes by retroduplication.</title>
        <authorList>
            <person name="Kim S."/>
            <person name="Park J."/>
            <person name="Yeom S.-I."/>
            <person name="Kim Y.-M."/>
            <person name="Seo E."/>
            <person name="Kim K.-T."/>
            <person name="Kim M.-S."/>
            <person name="Lee J.M."/>
            <person name="Cheong K."/>
            <person name="Shin H.-S."/>
            <person name="Kim S.-B."/>
            <person name="Han K."/>
            <person name="Lee J."/>
            <person name="Park M."/>
            <person name="Lee H.-A."/>
            <person name="Lee H.-Y."/>
            <person name="Lee Y."/>
            <person name="Oh S."/>
            <person name="Lee J.H."/>
            <person name="Choi E."/>
            <person name="Choi E."/>
            <person name="Lee S.E."/>
            <person name="Jeon J."/>
            <person name="Kim H."/>
            <person name="Choi G."/>
            <person name="Song H."/>
            <person name="Lee J."/>
            <person name="Lee S.-C."/>
            <person name="Kwon J.-K."/>
            <person name="Lee H.-Y."/>
            <person name="Koo N."/>
            <person name="Hong Y."/>
            <person name="Kim R.W."/>
            <person name="Kang W.-H."/>
            <person name="Huh J.H."/>
            <person name="Kang B.-C."/>
            <person name="Yang T.-J."/>
            <person name="Lee Y.-H."/>
            <person name="Bennetzen J.L."/>
            <person name="Choi D."/>
        </authorList>
    </citation>
    <scope>NUCLEOTIDE SEQUENCE [LARGE SCALE GENOMIC DNA]</scope>
    <source>
        <strain evidence="6">cv. PBC81</strain>
    </source>
</reference>
<dbReference type="GO" id="GO:0005634">
    <property type="term" value="C:nucleus"/>
    <property type="evidence" value="ECO:0007669"/>
    <property type="project" value="TreeGrafter"/>
</dbReference>
<sequence length="301" mass="33725">MCIYELMQPNTVAYDEGRDLKLNKELFLGDALSDLPLVFYDGRISNVPAYRNTPHALFAIARSKSNTVAYDEGRDLELKKELFLGDALSDLPSGDVDVVCGKPPCQGISGFNQFRNKENPIYSLSKLVGMNYQARMGMMAAGAYGLPQFRMRVFIFGALSSVSNTVVYDEGRDLELKKKLFLGDALSDLPSVKNNEPRNEMPYSNEPKTDFPRFIILGRDGVLGSVLYDHHPLQLSDDEHQRVCQIPKRKGANFRDFTGVHVRPDKKVEWDPDVERVLLSSGKPWDVPDYAMSFVGGSSSK</sequence>
<keyword evidence="4" id="KW-0949">S-adenosyl-L-methionine</keyword>